<reference evidence="1" key="2">
    <citation type="journal article" date="2023" name="Int. J. Mol. Sci.">
        <title>De Novo Assembly and Annotation of 11 Diverse Shrub Willow (Salix) Genomes Reveals Novel Gene Organization in Sex-Linked Regions.</title>
        <authorList>
            <person name="Hyden B."/>
            <person name="Feng K."/>
            <person name="Yates T.B."/>
            <person name="Jawdy S."/>
            <person name="Cereghino C."/>
            <person name="Smart L.B."/>
            <person name="Muchero W."/>
        </authorList>
    </citation>
    <scope>NUCLEOTIDE SEQUENCE</scope>
    <source>
        <tissue evidence="1">Shoot tip</tissue>
    </source>
</reference>
<reference evidence="1" key="1">
    <citation type="submission" date="2022-10" db="EMBL/GenBank/DDBJ databases">
        <authorList>
            <person name="Hyden B.L."/>
            <person name="Feng K."/>
            <person name="Yates T."/>
            <person name="Jawdy S."/>
            <person name="Smart L.B."/>
            <person name="Muchero W."/>
        </authorList>
    </citation>
    <scope>NUCLEOTIDE SEQUENCE</scope>
    <source>
        <tissue evidence="1">Shoot tip</tissue>
    </source>
</reference>
<organism evidence="1 2">
    <name type="scientific">Salix suchowensis</name>
    <dbReference type="NCBI Taxonomy" id="1278906"/>
    <lineage>
        <taxon>Eukaryota</taxon>
        <taxon>Viridiplantae</taxon>
        <taxon>Streptophyta</taxon>
        <taxon>Embryophyta</taxon>
        <taxon>Tracheophyta</taxon>
        <taxon>Spermatophyta</taxon>
        <taxon>Magnoliopsida</taxon>
        <taxon>eudicotyledons</taxon>
        <taxon>Gunneridae</taxon>
        <taxon>Pentapetalae</taxon>
        <taxon>rosids</taxon>
        <taxon>fabids</taxon>
        <taxon>Malpighiales</taxon>
        <taxon>Salicaceae</taxon>
        <taxon>Saliceae</taxon>
        <taxon>Salix</taxon>
    </lineage>
</organism>
<proteinExistence type="predicted"/>
<comment type="caution">
    <text evidence="1">The sequence shown here is derived from an EMBL/GenBank/DDBJ whole genome shotgun (WGS) entry which is preliminary data.</text>
</comment>
<name>A0ABQ9CIK7_9ROSI</name>
<evidence type="ECO:0000313" key="2">
    <source>
        <dbReference type="Proteomes" id="UP001141253"/>
    </source>
</evidence>
<protein>
    <submittedName>
        <fullName evidence="1">Uncharacterized protein</fullName>
    </submittedName>
</protein>
<evidence type="ECO:0000313" key="1">
    <source>
        <dbReference type="EMBL" id="KAJ6399456.1"/>
    </source>
</evidence>
<gene>
    <name evidence="1" type="ORF">OIU77_020080</name>
</gene>
<dbReference type="EMBL" id="JAPFFI010000003">
    <property type="protein sequence ID" value="KAJ6399456.1"/>
    <property type="molecule type" value="Genomic_DNA"/>
</dbReference>
<keyword evidence="2" id="KW-1185">Reference proteome</keyword>
<dbReference type="Proteomes" id="UP001141253">
    <property type="component" value="Chromosome 5"/>
</dbReference>
<accession>A0ABQ9CIK7</accession>
<sequence length="104" mass="12149">MHVEIEIRKTARKSRTPVIWCWLQINNVMAANVINHFVVGTDNLFVCFFVHVSAFWPLFFGPFLDHEETCGDGYQKTHPPALKTEKLVLMRELGRQLIQHRLCL</sequence>